<dbReference type="Gene3D" id="3.40.50.1820">
    <property type="entry name" value="alpha/beta hydrolase"/>
    <property type="match status" value="1"/>
</dbReference>
<evidence type="ECO:0000313" key="2">
    <source>
        <dbReference type="Proteomes" id="UP000238479"/>
    </source>
</evidence>
<dbReference type="EMBL" id="PDCK01000043">
    <property type="protein sequence ID" value="PRQ28888.1"/>
    <property type="molecule type" value="Genomic_DNA"/>
</dbReference>
<evidence type="ECO:0000313" key="1">
    <source>
        <dbReference type="EMBL" id="PRQ28888.1"/>
    </source>
</evidence>
<protein>
    <submittedName>
        <fullName evidence="1">Putative alpha/Beta hydrolase</fullName>
    </submittedName>
</protein>
<name>A0A2P6Q3X2_ROSCH</name>
<gene>
    <name evidence="1" type="ORF">RchiOBHm_Chr5g0007861</name>
</gene>
<dbReference type="Proteomes" id="UP000238479">
    <property type="component" value="Chromosome 5"/>
</dbReference>
<proteinExistence type="predicted"/>
<dbReference type="PANTHER" id="PTHR43329">
    <property type="entry name" value="EPOXIDE HYDROLASE"/>
    <property type="match status" value="1"/>
</dbReference>
<dbReference type="InterPro" id="IPR029058">
    <property type="entry name" value="AB_hydrolase_fold"/>
</dbReference>
<sequence length="227" mass="25814">MDLVDSSTPLPPWFIEDDLEAYGKLYEKSGFQTALQLPYRQKVRGRWWSLIGSVQISLHSPVLIAEDGEEQVGTGFGACSGGRFKVLIDIVTSPVVGICKRRRDGFGSTLMLAGLSVQHMSWAGLNGWSSWALIRWWAWFGPDVSWAWVPALIIMGKKNYVYEVPGKKDYIDSDQLKEFVPDLEIVFLPEGTYFVHEQLPDQVNDFVHEQLPNQVNELIVTFLRKHI</sequence>
<dbReference type="STRING" id="74649.A0A2P6Q3X2"/>
<accession>A0A2P6Q3X2</accession>
<keyword evidence="2" id="KW-1185">Reference proteome</keyword>
<dbReference type="GO" id="GO:0016787">
    <property type="term" value="F:hydrolase activity"/>
    <property type="evidence" value="ECO:0007669"/>
    <property type="project" value="UniProtKB-KW"/>
</dbReference>
<keyword evidence="1" id="KW-0378">Hydrolase</keyword>
<organism evidence="1 2">
    <name type="scientific">Rosa chinensis</name>
    <name type="common">China rose</name>
    <dbReference type="NCBI Taxonomy" id="74649"/>
    <lineage>
        <taxon>Eukaryota</taxon>
        <taxon>Viridiplantae</taxon>
        <taxon>Streptophyta</taxon>
        <taxon>Embryophyta</taxon>
        <taxon>Tracheophyta</taxon>
        <taxon>Spermatophyta</taxon>
        <taxon>Magnoliopsida</taxon>
        <taxon>eudicotyledons</taxon>
        <taxon>Gunneridae</taxon>
        <taxon>Pentapetalae</taxon>
        <taxon>rosids</taxon>
        <taxon>fabids</taxon>
        <taxon>Rosales</taxon>
        <taxon>Rosaceae</taxon>
        <taxon>Rosoideae</taxon>
        <taxon>Rosoideae incertae sedis</taxon>
        <taxon>Rosa</taxon>
    </lineage>
</organism>
<comment type="caution">
    <text evidence="1">The sequence shown here is derived from an EMBL/GenBank/DDBJ whole genome shotgun (WGS) entry which is preliminary data.</text>
</comment>
<dbReference type="SUPFAM" id="SSF53474">
    <property type="entry name" value="alpha/beta-Hydrolases"/>
    <property type="match status" value="1"/>
</dbReference>
<reference evidence="1 2" key="1">
    <citation type="journal article" date="2018" name="Nat. Genet.">
        <title>The Rosa genome provides new insights in the design of modern roses.</title>
        <authorList>
            <person name="Bendahmane M."/>
        </authorList>
    </citation>
    <scope>NUCLEOTIDE SEQUENCE [LARGE SCALE GENOMIC DNA]</scope>
    <source>
        <strain evidence="2">cv. Old Blush</strain>
    </source>
</reference>
<dbReference type="Gramene" id="PRQ28888">
    <property type="protein sequence ID" value="PRQ28888"/>
    <property type="gene ID" value="RchiOBHm_Chr5g0007861"/>
</dbReference>
<dbReference type="AlphaFoldDB" id="A0A2P6Q3X2"/>